<dbReference type="EMBL" id="JAACJM010000007">
    <property type="protein sequence ID" value="KAF5371565.1"/>
    <property type="molecule type" value="Genomic_DNA"/>
</dbReference>
<evidence type="ECO:0000259" key="1">
    <source>
        <dbReference type="Pfam" id="PF06985"/>
    </source>
</evidence>
<evidence type="ECO:0000313" key="3">
    <source>
        <dbReference type="Proteomes" id="UP000559256"/>
    </source>
</evidence>
<dbReference type="AlphaFoldDB" id="A0A8H5GVH5"/>
<keyword evidence="3" id="KW-1185">Reference proteome</keyword>
<comment type="caution">
    <text evidence="2">The sequence shown here is derived from an EMBL/GenBank/DDBJ whole genome shotgun (WGS) entry which is preliminary data.</text>
</comment>
<sequence>MDLYKGLAIGATTSLTDYPEPSLHLSLKTSSVMHLLSTKDFKVKEFFMDILHYAILSHTWEQKEVTYQDVQNLNIMKSKAGFLKVLGACSCVRQYHFDWIWIDLCCINKESSTELSEALNSMYQYYEDAAVCYVYLSDILGAYHP</sequence>
<dbReference type="InterPro" id="IPR010730">
    <property type="entry name" value="HET"/>
</dbReference>
<feature type="domain" description="Heterokaryon incompatibility" evidence="1">
    <location>
        <begin position="53"/>
        <end position="138"/>
    </location>
</feature>
<dbReference type="PANTHER" id="PTHR10622:SF10">
    <property type="entry name" value="HET DOMAIN-CONTAINING PROTEIN"/>
    <property type="match status" value="1"/>
</dbReference>
<dbReference type="Pfam" id="PF06985">
    <property type="entry name" value="HET"/>
    <property type="match status" value="1"/>
</dbReference>
<protein>
    <recommendedName>
        <fullName evidence="1">Heterokaryon incompatibility domain-containing protein</fullName>
    </recommendedName>
</protein>
<dbReference type="OrthoDB" id="2681076at2759"/>
<organism evidence="2 3">
    <name type="scientific">Tetrapyrgos nigripes</name>
    <dbReference type="NCBI Taxonomy" id="182062"/>
    <lineage>
        <taxon>Eukaryota</taxon>
        <taxon>Fungi</taxon>
        <taxon>Dikarya</taxon>
        <taxon>Basidiomycota</taxon>
        <taxon>Agaricomycotina</taxon>
        <taxon>Agaricomycetes</taxon>
        <taxon>Agaricomycetidae</taxon>
        <taxon>Agaricales</taxon>
        <taxon>Marasmiineae</taxon>
        <taxon>Marasmiaceae</taxon>
        <taxon>Tetrapyrgos</taxon>
    </lineage>
</organism>
<reference evidence="2 3" key="1">
    <citation type="journal article" date="2020" name="ISME J.">
        <title>Uncovering the hidden diversity of litter-decomposition mechanisms in mushroom-forming fungi.</title>
        <authorList>
            <person name="Floudas D."/>
            <person name="Bentzer J."/>
            <person name="Ahren D."/>
            <person name="Johansson T."/>
            <person name="Persson P."/>
            <person name="Tunlid A."/>
        </authorList>
    </citation>
    <scope>NUCLEOTIDE SEQUENCE [LARGE SCALE GENOMIC DNA]</scope>
    <source>
        <strain evidence="2 3">CBS 291.85</strain>
    </source>
</reference>
<dbReference type="Proteomes" id="UP000559256">
    <property type="component" value="Unassembled WGS sequence"/>
</dbReference>
<gene>
    <name evidence="2" type="ORF">D9758_003481</name>
</gene>
<accession>A0A8H5GVH5</accession>
<dbReference type="PANTHER" id="PTHR10622">
    <property type="entry name" value="HET DOMAIN-CONTAINING PROTEIN"/>
    <property type="match status" value="1"/>
</dbReference>
<proteinExistence type="predicted"/>
<name>A0A8H5GVH5_9AGAR</name>
<evidence type="ECO:0000313" key="2">
    <source>
        <dbReference type="EMBL" id="KAF5371565.1"/>
    </source>
</evidence>